<feature type="region of interest" description="Disordered" evidence="1">
    <location>
        <begin position="67"/>
        <end position="92"/>
    </location>
</feature>
<evidence type="ECO:0000313" key="2">
    <source>
        <dbReference type="EMBL" id="TVY54457.1"/>
    </source>
</evidence>
<accession>A0A7D8YPS9</accession>
<organism evidence="2 3">
    <name type="scientific">Lachnellula cervina</name>
    <dbReference type="NCBI Taxonomy" id="1316786"/>
    <lineage>
        <taxon>Eukaryota</taxon>
        <taxon>Fungi</taxon>
        <taxon>Dikarya</taxon>
        <taxon>Ascomycota</taxon>
        <taxon>Pezizomycotina</taxon>
        <taxon>Leotiomycetes</taxon>
        <taxon>Helotiales</taxon>
        <taxon>Lachnaceae</taxon>
        <taxon>Lachnellula</taxon>
    </lineage>
</organism>
<keyword evidence="3" id="KW-1185">Reference proteome</keyword>
<dbReference type="EMBL" id="QGMG01000339">
    <property type="protein sequence ID" value="TVY54457.1"/>
    <property type="molecule type" value="Genomic_DNA"/>
</dbReference>
<dbReference type="OrthoDB" id="113620at2759"/>
<reference evidence="2 3" key="1">
    <citation type="submission" date="2018-05" db="EMBL/GenBank/DDBJ databases">
        <title>Whole genome sequencing for identification of molecular markers to develop diagnostic detection tools for the regulated plant pathogen Lachnellula willkommii.</title>
        <authorList>
            <person name="Giroux E."/>
            <person name="Bilodeau G."/>
        </authorList>
    </citation>
    <scope>NUCLEOTIDE SEQUENCE [LARGE SCALE GENOMIC DNA]</scope>
    <source>
        <strain evidence="2 3">CBS 625.97</strain>
    </source>
</reference>
<name>A0A7D8YPS9_9HELO</name>
<dbReference type="AlphaFoldDB" id="A0A7D8YPS9"/>
<evidence type="ECO:0000256" key="1">
    <source>
        <dbReference type="SAM" id="MobiDB-lite"/>
    </source>
</evidence>
<evidence type="ECO:0000313" key="3">
    <source>
        <dbReference type="Proteomes" id="UP000481288"/>
    </source>
</evidence>
<proteinExistence type="predicted"/>
<comment type="caution">
    <text evidence="2">The sequence shown here is derived from an EMBL/GenBank/DDBJ whole genome shotgun (WGS) entry which is preliminary data.</text>
</comment>
<protein>
    <submittedName>
        <fullName evidence="2">Uncharacterized protein</fullName>
    </submittedName>
</protein>
<sequence>MSTAPLTRIVTIASALAVSTVLGSTYSIHRKLNENYEDNEARHDETERTLRGHVGLIEDALDRLEKKVGTQGGKGEDKAGKLYEKMEGGKST</sequence>
<gene>
    <name evidence="2" type="ORF">LCER1_G004463</name>
</gene>
<dbReference type="Proteomes" id="UP000481288">
    <property type="component" value="Unassembled WGS sequence"/>
</dbReference>